<dbReference type="Proteomes" id="UP000324222">
    <property type="component" value="Unassembled WGS sequence"/>
</dbReference>
<name>A0A5B7EN93_PORTR</name>
<evidence type="ECO:0000313" key="2">
    <source>
        <dbReference type="EMBL" id="MPC35662.1"/>
    </source>
</evidence>
<comment type="caution">
    <text evidence="2">The sequence shown here is derived from an EMBL/GenBank/DDBJ whole genome shotgun (WGS) entry which is preliminary data.</text>
</comment>
<evidence type="ECO:0000256" key="1">
    <source>
        <dbReference type="SAM" id="MobiDB-lite"/>
    </source>
</evidence>
<gene>
    <name evidence="2" type="ORF">E2C01_029090</name>
</gene>
<feature type="region of interest" description="Disordered" evidence="1">
    <location>
        <begin position="107"/>
        <end position="132"/>
    </location>
</feature>
<dbReference type="AlphaFoldDB" id="A0A5B7EN93"/>
<sequence length="132" mass="14771">MVNSRTPHPAQARFAHDQTPRPSAGVTKWPSTHNSPWYTLLTLMRNRGMQRAGDGLHGACTKRHTGFPHVPGARQCNNVIVFPWLYEYPYFGGASHSVLDALASYSGKHTPLRPAPPRHATPHPSPRRPHER</sequence>
<evidence type="ECO:0000313" key="3">
    <source>
        <dbReference type="Proteomes" id="UP000324222"/>
    </source>
</evidence>
<protein>
    <submittedName>
        <fullName evidence="2">Uncharacterized protein</fullName>
    </submittedName>
</protein>
<proteinExistence type="predicted"/>
<dbReference type="EMBL" id="VSRR010003320">
    <property type="protein sequence ID" value="MPC35662.1"/>
    <property type="molecule type" value="Genomic_DNA"/>
</dbReference>
<feature type="region of interest" description="Disordered" evidence="1">
    <location>
        <begin position="1"/>
        <end position="29"/>
    </location>
</feature>
<keyword evidence="3" id="KW-1185">Reference proteome</keyword>
<reference evidence="2 3" key="1">
    <citation type="submission" date="2019-05" db="EMBL/GenBank/DDBJ databases">
        <title>Another draft genome of Portunus trituberculatus and its Hox gene families provides insights of decapod evolution.</title>
        <authorList>
            <person name="Jeong J.-H."/>
            <person name="Song I."/>
            <person name="Kim S."/>
            <person name="Choi T."/>
            <person name="Kim D."/>
            <person name="Ryu S."/>
            <person name="Kim W."/>
        </authorList>
    </citation>
    <scope>NUCLEOTIDE SEQUENCE [LARGE SCALE GENOMIC DNA]</scope>
    <source>
        <tissue evidence="2">Muscle</tissue>
    </source>
</reference>
<accession>A0A5B7EN93</accession>
<organism evidence="2 3">
    <name type="scientific">Portunus trituberculatus</name>
    <name type="common">Swimming crab</name>
    <name type="synonym">Neptunus trituberculatus</name>
    <dbReference type="NCBI Taxonomy" id="210409"/>
    <lineage>
        <taxon>Eukaryota</taxon>
        <taxon>Metazoa</taxon>
        <taxon>Ecdysozoa</taxon>
        <taxon>Arthropoda</taxon>
        <taxon>Crustacea</taxon>
        <taxon>Multicrustacea</taxon>
        <taxon>Malacostraca</taxon>
        <taxon>Eumalacostraca</taxon>
        <taxon>Eucarida</taxon>
        <taxon>Decapoda</taxon>
        <taxon>Pleocyemata</taxon>
        <taxon>Brachyura</taxon>
        <taxon>Eubrachyura</taxon>
        <taxon>Portunoidea</taxon>
        <taxon>Portunidae</taxon>
        <taxon>Portuninae</taxon>
        <taxon>Portunus</taxon>
    </lineage>
</organism>